<dbReference type="GO" id="GO:0005829">
    <property type="term" value="C:cytosol"/>
    <property type="evidence" value="ECO:0007669"/>
    <property type="project" value="TreeGrafter"/>
</dbReference>
<dbReference type="Pfam" id="PF11981">
    <property type="entry name" value="DUF3482"/>
    <property type="match status" value="1"/>
</dbReference>
<dbReference type="Proteomes" id="UP000321903">
    <property type="component" value="Unassembled WGS sequence"/>
</dbReference>
<dbReference type="PANTHER" id="PTHR42714:SF7">
    <property type="entry name" value="G DOMAIN-CONTAINING PROTEIN"/>
    <property type="match status" value="1"/>
</dbReference>
<evidence type="ECO:0000313" key="3">
    <source>
        <dbReference type="Proteomes" id="UP000321903"/>
    </source>
</evidence>
<dbReference type="PANTHER" id="PTHR42714">
    <property type="entry name" value="TRNA MODIFICATION GTPASE GTPBP3"/>
    <property type="match status" value="1"/>
</dbReference>
<dbReference type="GO" id="GO:0005525">
    <property type="term" value="F:GTP binding"/>
    <property type="evidence" value="ECO:0007669"/>
    <property type="project" value="InterPro"/>
</dbReference>
<dbReference type="SUPFAM" id="SSF52540">
    <property type="entry name" value="P-loop containing nucleoside triphosphate hydrolases"/>
    <property type="match status" value="1"/>
</dbReference>
<dbReference type="InterPro" id="IPR027417">
    <property type="entry name" value="P-loop_NTPase"/>
</dbReference>
<organism evidence="2 3">
    <name type="scientific">Psychrobacter frigidicola</name>
    <dbReference type="NCBI Taxonomy" id="45611"/>
    <lineage>
        <taxon>Bacteria</taxon>
        <taxon>Pseudomonadati</taxon>
        <taxon>Pseudomonadota</taxon>
        <taxon>Gammaproteobacteria</taxon>
        <taxon>Moraxellales</taxon>
        <taxon>Moraxellaceae</taxon>
        <taxon>Psychrobacter</taxon>
    </lineage>
</organism>
<dbReference type="AlphaFoldDB" id="A0A5C7A5I3"/>
<sequence length="517" mass="56885">MNHDNNKNMDTVALNKENSRAQIPIALDITPKSAREKTTIGSGEPLKLAVVGHTNTGKTSILRTLLRDVYFGEVKNEAATTRHVERAQLTDSLTGDVLVSLYDTPGLEDASGLMDWLEDNTASRRDGIERLQQFLAADIASGATGSDAVSGDEDYSQEAKVIRQLLASDMAIYVIDAREPVLGKYKDELAILSWAAIPVMPVFNFTDSQDANIDAWQTMLARRNLHISTRFDSVAFEFTDEMRLWQNLATMLTHAEMLEQLMQRRTEDWAQLYDEANIIIADFLLNVAAFVREINDDDDPMPILQQMQEAVRQSERAMQHKLLNSYKFYDNAVAATPLELQAYQQDPFDPELLKSYGIRTTSGAAAGALLGLGIDVAALGTTLGLGAALGGIAGGLLSNTGSIADKLTGVKRLYIDPATLTLLATRAIDLLMALRHRGHAATDATQMLYSGEIDEHSGHMDDDVNLVTPWLTHKLPSELKKARGKPQWSSLSSGKSEQAQSLRIDAAWSLSRRLERA</sequence>
<gene>
    <name evidence="2" type="ORF">ES754_02185</name>
</gene>
<dbReference type="EMBL" id="VORZ01000001">
    <property type="protein sequence ID" value="TXD97804.1"/>
    <property type="molecule type" value="Genomic_DNA"/>
</dbReference>
<keyword evidence="3" id="KW-1185">Reference proteome</keyword>
<dbReference type="Pfam" id="PF01926">
    <property type="entry name" value="MMR_HSR1"/>
    <property type="match status" value="1"/>
</dbReference>
<comment type="caution">
    <text evidence="2">The sequence shown here is derived from an EMBL/GenBank/DDBJ whole genome shotgun (WGS) entry which is preliminary data.</text>
</comment>
<dbReference type="InterPro" id="IPR021871">
    <property type="entry name" value="DUF3482"/>
</dbReference>
<feature type="domain" description="G" evidence="1">
    <location>
        <begin position="48"/>
        <end position="179"/>
    </location>
</feature>
<dbReference type="CDD" id="cd00882">
    <property type="entry name" value="Ras_like_GTPase"/>
    <property type="match status" value="1"/>
</dbReference>
<name>A0A5C7A5I3_9GAMM</name>
<reference evidence="2 3" key="1">
    <citation type="submission" date="2019-08" db="EMBL/GenBank/DDBJ databases">
        <title>Genome sequence of Psychrobacter frigidicola ACAM304 (type strain).</title>
        <authorList>
            <person name="Bowman J.P."/>
        </authorList>
    </citation>
    <scope>NUCLEOTIDE SEQUENCE [LARGE SCALE GENOMIC DNA]</scope>
    <source>
        <strain evidence="2 3">ACAM 304</strain>
    </source>
</reference>
<dbReference type="OrthoDB" id="5406017at2"/>
<evidence type="ECO:0000259" key="1">
    <source>
        <dbReference type="Pfam" id="PF01926"/>
    </source>
</evidence>
<dbReference type="GO" id="GO:0002098">
    <property type="term" value="P:tRNA wobble uridine modification"/>
    <property type="evidence" value="ECO:0007669"/>
    <property type="project" value="TreeGrafter"/>
</dbReference>
<evidence type="ECO:0000313" key="2">
    <source>
        <dbReference type="EMBL" id="TXD97804.1"/>
    </source>
</evidence>
<dbReference type="RefSeq" id="WP_147221653.1">
    <property type="nucleotide sequence ID" value="NZ_CAJGYY010000001.1"/>
</dbReference>
<dbReference type="Gene3D" id="3.40.50.300">
    <property type="entry name" value="P-loop containing nucleotide triphosphate hydrolases"/>
    <property type="match status" value="1"/>
</dbReference>
<protein>
    <submittedName>
        <fullName evidence="2">DUF3482 domain-containing protein</fullName>
    </submittedName>
</protein>
<accession>A0A5C7A5I3</accession>
<dbReference type="GO" id="GO:0030488">
    <property type="term" value="P:tRNA methylation"/>
    <property type="evidence" value="ECO:0007669"/>
    <property type="project" value="TreeGrafter"/>
</dbReference>
<proteinExistence type="predicted"/>
<dbReference type="InterPro" id="IPR006073">
    <property type="entry name" value="GTP-bd"/>
</dbReference>